<dbReference type="SMART" id="SM00271">
    <property type="entry name" value="DnaJ"/>
    <property type="match status" value="1"/>
</dbReference>
<dbReference type="InterPro" id="IPR001623">
    <property type="entry name" value="DnaJ_domain"/>
</dbReference>
<name>T1CG43_9ZZZZ</name>
<proteinExistence type="predicted"/>
<keyword evidence="1" id="KW-0812">Transmembrane</keyword>
<dbReference type="Gene3D" id="1.10.3680.10">
    <property type="entry name" value="TerB-like"/>
    <property type="match status" value="1"/>
</dbReference>
<dbReference type="Gene3D" id="1.10.287.110">
    <property type="entry name" value="DnaJ domain"/>
    <property type="match status" value="1"/>
</dbReference>
<evidence type="ECO:0000313" key="3">
    <source>
        <dbReference type="EMBL" id="EQD65229.1"/>
    </source>
</evidence>
<feature type="transmembrane region" description="Helical" evidence="1">
    <location>
        <begin position="6"/>
        <end position="33"/>
    </location>
</feature>
<gene>
    <name evidence="3" type="ORF">B1B_06433</name>
</gene>
<dbReference type="EMBL" id="AUZY01004078">
    <property type="protein sequence ID" value="EQD65229.1"/>
    <property type="molecule type" value="Genomic_DNA"/>
</dbReference>
<protein>
    <submittedName>
        <fullName evidence="3">DNA-J like membrane chaperone protein</fullName>
    </submittedName>
</protein>
<feature type="non-terminal residue" evidence="3">
    <location>
        <position position="273"/>
    </location>
</feature>
<dbReference type="PANTHER" id="PTHR24074">
    <property type="entry name" value="CO-CHAPERONE PROTEIN DJLA"/>
    <property type="match status" value="1"/>
</dbReference>
<dbReference type="SUPFAM" id="SSF46565">
    <property type="entry name" value="Chaperone J-domain"/>
    <property type="match status" value="1"/>
</dbReference>
<dbReference type="Pfam" id="PF00226">
    <property type="entry name" value="DnaJ"/>
    <property type="match status" value="1"/>
</dbReference>
<accession>T1CG43</accession>
<keyword evidence="1" id="KW-0472">Membrane</keyword>
<dbReference type="InterPro" id="IPR029024">
    <property type="entry name" value="TerB-like"/>
</dbReference>
<evidence type="ECO:0000259" key="2">
    <source>
        <dbReference type="PROSITE" id="PS50076"/>
    </source>
</evidence>
<dbReference type="InterPro" id="IPR050817">
    <property type="entry name" value="DjlA_DnaK_co-chaperone"/>
</dbReference>
<dbReference type="InterPro" id="IPR007791">
    <property type="entry name" value="DjlA_N"/>
</dbReference>
<feature type="domain" description="J" evidence="2">
    <location>
        <begin position="207"/>
        <end position="269"/>
    </location>
</feature>
<dbReference type="Pfam" id="PF05099">
    <property type="entry name" value="TerB"/>
    <property type="match status" value="1"/>
</dbReference>
<dbReference type="PROSITE" id="PS50076">
    <property type="entry name" value="DNAJ_2"/>
    <property type="match status" value="1"/>
</dbReference>
<sequence>MSFLWTWVGAAFGLTFGHSLGALILGALIGWVVDTMRHQRRRLRAQRQFVAPLFAVLGALAKADGRVSAAEISVAERMMQRFNLDAAQRAEAIARFNAGKQAGFQLAPALGELRRICAPQPQLAWAVLDVLAEVAYAEGAVSPAGFQLLQQTAHALGFGDMQLLALLMMRGYAMPQGAAGAWQQQGYRQAYQQGYRRAPSPRSSGPDPYAVLGVERSSDDASIKRAYRKLISQYHPDRLGDLPEELRRRAERRASEINTAWEAIKAERGIVEP</sequence>
<dbReference type="AlphaFoldDB" id="T1CG43"/>
<dbReference type="PRINTS" id="PR00625">
    <property type="entry name" value="JDOMAIN"/>
</dbReference>
<dbReference type="CDD" id="cd07316">
    <property type="entry name" value="terB_like_DjlA"/>
    <property type="match status" value="1"/>
</dbReference>
<dbReference type="InterPro" id="IPR036869">
    <property type="entry name" value="J_dom_sf"/>
</dbReference>
<reference evidence="3" key="2">
    <citation type="journal article" date="2014" name="ISME J.">
        <title>Microbial stratification in low pH oxic and suboxic macroscopic growths along an acid mine drainage.</title>
        <authorList>
            <person name="Mendez-Garcia C."/>
            <person name="Mesa V."/>
            <person name="Sprenger R.R."/>
            <person name="Richter M."/>
            <person name="Diez M.S."/>
            <person name="Solano J."/>
            <person name="Bargiela R."/>
            <person name="Golyshina O.V."/>
            <person name="Manteca A."/>
            <person name="Ramos J.L."/>
            <person name="Gallego J.R."/>
            <person name="Llorente I."/>
            <person name="Martins Dos Santos V.A."/>
            <person name="Jensen O.N."/>
            <person name="Pelaez A.I."/>
            <person name="Sanchez J."/>
            <person name="Ferrer M."/>
        </authorList>
    </citation>
    <scope>NUCLEOTIDE SEQUENCE</scope>
</reference>
<comment type="caution">
    <text evidence="3">The sequence shown here is derived from an EMBL/GenBank/DDBJ whole genome shotgun (WGS) entry which is preliminary data.</text>
</comment>
<dbReference type="NCBIfam" id="NF006948">
    <property type="entry name" value="PRK09430.1"/>
    <property type="match status" value="1"/>
</dbReference>
<reference evidence="3" key="1">
    <citation type="submission" date="2013-08" db="EMBL/GenBank/DDBJ databases">
        <authorList>
            <person name="Mendez C."/>
            <person name="Richter M."/>
            <person name="Ferrer M."/>
            <person name="Sanchez J."/>
        </authorList>
    </citation>
    <scope>NUCLEOTIDE SEQUENCE</scope>
</reference>
<dbReference type="CDD" id="cd06257">
    <property type="entry name" value="DnaJ"/>
    <property type="match status" value="1"/>
</dbReference>
<keyword evidence="1" id="KW-1133">Transmembrane helix</keyword>
<evidence type="ECO:0000256" key="1">
    <source>
        <dbReference type="SAM" id="Phobius"/>
    </source>
</evidence>
<organism evidence="3">
    <name type="scientific">mine drainage metagenome</name>
    <dbReference type="NCBI Taxonomy" id="410659"/>
    <lineage>
        <taxon>unclassified sequences</taxon>
        <taxon>metagenomes</taxon>
        <taxon>ecological metagenomes</taxon>
    </lineage>
</organism>